<evidence type="ECO:0000313" key="2">
    <source>
        <dbReference type="Proteomes" id="UP001283361"/>
    </source>
</evidence>
<gene>
    <name evidence="1" type="ORF">RRG08_043125</name>
</gene>
<proteinExistence type="predicted"/>
<name>A0AAE0XYQ0_9GAST</name>
<dbReference type="AlphaFoldDB" id="A0AAE0XYQ0"/>
<evidence type="ECO:0000313" key="1">
    <source>
        <dbReference type="EMBL" id="KAK3725711.1"/>
    </source>
</evidence>
<reference evidence="1" key="1">
    <citation type="journal article" date="2023" name="G3 (Bethesda)">
        <title>A reference genome for the long-term kleptoplast-retaining sea slug Elysia crispata morphotype clarki.</title>
        <authorList>
            <person name="Eastman K.E."/>
            <person name="Pendleton A.L."/>
            <person name="Shaikh M.A."/>
            <person name="Suttiyut T."/>
            <person name="Ogas R."/>
            <person name="Tomko P."/>
            <person name="Gavelis G."/>
            <person name="Widhalm J.R."/>
            <person name="Wisecaver J.H."/>
        </authorList>
    </citation>
    <scope>NUCLEOTIDE SEQUENCE</scope>
    <source>
        <strain evidence="1">ECLA1</strain>
    </source>
</reference>
<dbReference type="Proteomes" id="UP001283361">
    <property type="component" value="Unassembled WGS sequence"/>
</dbReference>
<organism evidence="1 2">
    <name type="scientific">Elysia crispata</name>
    <name type="common">lettuce slug</name>
    <dbReference type="NCBI Taxonomy" id="231223"/>
    <lineage>
        <taxon>Eukaryota</taxon>
        <taxon>Metazoa</taxon>
        <taxon>Spiralia</taxon>
        <taxon>Lophotrochozoa</taxon>
        <taxon>Mollusca</taxon>
        <taxon>Gastropoda</taxon>
        <taxon>Heterobranchia</taxon>
        <taxon>Euthyneura</taxon>
        <taxon>Panpulmonata</taxon>
        <taxon>Sacoglossa</taxon>
        <taxon>Placobranchoidea</taxon>
        <taxon>Plakobranchidae</taxon>
        <taxon>Elysia</taxon>
    </lineage>
</organism>
<comment type="caution">
    <text evidence="1">The sequence shown here is derived from an EMBL/GenBank/DDBJ whole genome shotgun (WGS) entry which is preliminary data.</text>
</comment>
<protein>
    <submittedName>
        <fullName evidence="1">Uncharacterized protein</fullName>
    </submittedName>
</protein>
<keyword evidence="2" id="KW-1185">Reference proteome</keyword>
<dbReference type="EMBL" id="JAWDGP010007329">
    <property type="protein sequence ID" value="KAK3725711.1"/>
    <property type="molecule type" value="Genomic_DNA"/>
</dbReference>
<accession>A0AAE0XYQ0</accession>
<sequence length="112" mass="12539">MRQKPSPEEPFLSVSWRKRFASAAAPTRGWFRWWGSNLFINHAATLISLGSVILNYQGQSKTDRRVAPITEPDQSVFTRYLLPLSPGLRLKEGKWAPLEGIARGVTVDTGLS</sequence>